<evidence type="ECO:0000313" key="1">
    <source>
        <dbReference type="EMBL" id="KAI3792107.1"/>
    </source>
</evidence>
<gene>
    <name evidence="1" type="ORF">L2E82_05977</name>
</gene>
<protein>
    <submittedName>
        <fullName evidence="1">Uncharacterized protein</fullName>
    </submittedName>
</protein>
<evidence type="ECO:0000313" key="2">
    <source>
        <dbReference type="Proteomes" id="UP001055811"/>
    </source>
</evidence>
<proteinExistence type="predicted"/>
<comment type="caution">
    <text evidence="1">The sequence shown here is derived from an EMBL/GenBank/DDBJ whole genome shotgun (WGS) entry which is preliminary data.</text>
</comment>
<keyword evidence="2" id="KW-1185">Reference proteome</keyword>
<organism evidence="1 2">
    <name type="scientific">Cichorium intybus</name>
    <name type="common">Chicory</name>
    <dbReference type="NCBI Taxonomy" id="13427"/>
    <lineage>
        <taxon>Eukaryota</taxon>
        <taxon>Viridiplantae</taxon>
        <taxon>Streptophyta</taxon>
        <taxon>Embryophyta</taxon>
        <taxon>Tracheophyta</taxon>
        <taxon>Spermatophyta</taxon>
        <taxon>Magnoliopsida</taxon>
        <taxon>eudicotyledons</taxon>
        <taxon>Gunneridae</taxon>
        <taxon>Pentapetalae</taxon>
        <taxon>asterids</taxon>
        <taxon>campanulids</taxon>
        <taxon>Asterales</taxon>
        <taxon>Asteraceae</taxon>
        <taxon>Cichorioideae</taxon>
        <taxon>Cichorieae</taxon>
        <taxon>Cichoriinae</taxon>
        <taxon>Cichorium</taxon>
    </lineage>
</organism>
<sequence>MAKDQWVEAALTNDSLVAELLLRMNHSSTSDSAKATTKSTTLSITLGWGHRKNRSKSTAPTTTAVSNGFGKEHRGSPTTHLSWSGGGGSTSDGYDESSRPSDLSSGSRSVKANEVASTSKSQKRKAFHEHKEEEQELASTRASLNQEKATSMNLKRIKIDFDQNPTGKMVRSESCRVIEEEETKRGFELPDLNMTPEEEDLTTTMS</sequence>
<reference evidence="2" key="1">
    <citation type="journal article" date="2022" name="Mol. Ecol. Resour.">
        <title>The genomes of chicory, endive, great burdock and yacon provide insights into Asteraceae palaeo-polyploidization history and plant inulin production.</title>
        <authorList>
            <person name="Fan W."/>
            <person name="Wang S."/>
            <person name="Wang H."/>
            <person name="Wang A."/>
            <person name="Jiang F."/>
            <person name="Liu H."/>
            <person name="Zhao H."/>
            <person name="Xu D."/>
            <person name="Zhang Y."/>
        </authorList>
    </citation>
    <scope>NUCLEOTIDE SEQUENCE [LARGE SCALE GENOMIC DNA]</scope>
    <source>
        <strain evidence="2">cv. Punajuju</strain>
    </source>
</reference>
<accession>A0ACB9H986</accession>
<reference evidence="1 2" key="2">
    <citation type="journal article" date="2022" name="Mol. Ecol. Resour.">
        <title>The genomes of chicory, endive, great burdock and yacon provide insights into Asteraceae paleo-polyploidization history and plant inulin production.</title>
        <authorList>
            <person name="Fan W."/>
            <person name="Wang S."/>
            <person name="Wang H."/>
            <person name="Wang A."/>
            <person name="Jiang F."/>
            <person name="Liu H."/>
            <person name="Zhao H."/>
            <person name="Xu D."/>
            <person name="Zhang Y."/>
        </authorList>
    </citation>
    <scope>NUCLEOTIDE SEQUENCE [LARGE SCALE GENOMIC DNA]</scope>
    <source>
        <strain evidence="2">cv. Punajuju</strain>
        <tissue evidence="1">Leaves</tissue>
    </source>
</reference>
<dbReference type="EMBL" id="CM042009">
    <property type="protein sequence ID" value="KAI3792107.1"/>
    <property type="molecule type" value="Genomic_DNA"/>
</dbReference>
<name>A0ACB9H986_CICIN</name>
<dbReference type="Proteomes" id="UP001055811">
    <property type="component" value="Linkage Group LG01"/>
</dbReference>